<evidence type="ECO:0000313" key="1">
    <source>
        <dbReference type="EMBL" id="MFC6043771.1"/>
    </source>
</evidence>
<dbReference type="PRINTS" id="PR00377">
    <property type="entry name" value="IMPHPHTASES"/>
</dbReference>
<dbReference type="Gene3D" id="3.30.540.10">
    <property type="entry name" value="Fructose-1,6-Bisphosphatase, subunit A, domain 1"/>
    <property type="match status" value="1"/>
</dbReference>
<dbReference type="PANTHER" id="PTHR20854">
    <property type="entry name" value="INOSITOL MONOPHOSPHATASE"/>
    <property type="match status" value="1"/>
</dbReference>
<accession>A0ABW1LIJ9</accession>
<keyword evidence="2" id="KW-1185">Reference proteome</keyword>
<reference evidence="2" key="1">
    <citation type="journal article" date="2019" name="Int. J. Syst. Evol. Microbiol.">
        <title>The Global Catalogue of Microorganisms (GCM) 10K type strain sequencing project: providing services to taxonomists for standard genome sequencing and annotation.</title>
        <authorList>
            <consortium name="The Broad Institute Genomics Platform"/>
            <consortium name="The Broad Institute Genome Sequencing Center for Infectious Disease"/>
            <person name="Wu L."/>
            <person name="Ma J."/>
        </authorList>
    </citation>
    <scope>NUCLEOTIDE SEQUENCE [LARGE SCALE GENOMIC DNA]</scope>
    <source>
        <strain evidence="2">CCUG 54522</strain>
    </source>
</reference>
<dbReference type="PANTHER" id="PTHR20854:SF4">
    <property type="entry name" value="INOSITOL-1-MONOPHOSPHATASE-RELATED"/>
    <property type="match status" value="1"/>
</dbReference>
<name>A0ABW1LIJ9_9ACTN</name>
<dbReference type="Pfam" id="PF00459">
    <property type="entry name" value="Inositol_P"/>
    <property type="match status" value="1"/>
</dbReference>
<dbReference type="Gene3D" id="3.40.190.80">
    <property type="match status" value="1"/>
</dbReference>
<gene>
    <name evidence="1" type="ORF">ACFPYL_11825</name>
</gene>
<sequence length="269" mass="27916">MDDAELAVAAAEAGAAVVRAHYGAEVEHFAKSATDFATTADVEAERAIVAVLREARPDDAVLGEESGLTGVAAPRTWLVDPLCGTLNFAVTTPLLATNVALRVGDRVEAAASADPIAREVFWTDGTGAWCRTVAGDARLRPSADSALVDVNLDVVHPDPGRFRPAALLGHPDFRARYGGRVFSTTLALAWVAAGRRAAYVTDGRFTDNVHFAAGIAICRAAGCVVTDLRGEAVDSPGGSGLVVTADHATHDHLLALCANPSDGIGKQQV</sequence>
<dbReference type="InterPro" id="IPR000760">
    <property type="entry name" value="Inositol_monophosphatase-like"/>
</dbReference>
<protein>
    <submittedName>
        <fullName evidence="1">Inositol monophosphatase family protein</fullName>
    </submittedName>
</protein>
<dbReference type="CDD" id="cd01637">
    <property type="entry name" value="IMPase_like"/>
    <property type="match status" value="1"/>
</dbReference>
<dbReference type="RefSeq" id="WP_379154108.1">
    <property type="nucleotide sequence ID" value="NZ_JBHSRJ010000004.1"/>
</dbReference>
<dbReference type="EMBL" id="JBHSRJ010000004">
    <property type="protein sequence ID" value="MFC6043771.1"/>
    <property type="molecule type" value="Genomic_DNA"/>
</dbReference>
<comment type="caution">
    <text evidence="1">The sequence shown here is derived from an EMBL/GenBank/DDBJ whole genome shotgun (WGS) entry which is preliminary data.</text>
</comment>
<dbReference type="Proteomes" id="UP001596135">
    <property type="component" value="Unassembled WGS sequence"/>
</dbReference>
<proteinExistence type="predicted"/>
<organism evidence="1 2">
    <name type="scientific">Nocardioides hankookensis</name>
    <dbReference type="NCBI Taxonomy" id="443157"/>
    <lineage>
        <taxon>Bacteria</taxon>
        <taxon>Bacillati</taxon>
        <taxon>Actinomycetota</taxon>
        <taxon>Actinomycetes</taxon>
        <taxon>Propionibacteriales</taxon>
        <taxon>Nocardioidaceae</taxon>
        <taxon>Nocardioides</taxon>
    </lineage>
</organism>
<evidence type="ECO:0000313" key="2">
    <source>
        <dbReference type="Proteomes" id="UP001596135"/>
    </source>
</evidence>
<dbReference type="SUPFAM" id="SSF56655">
    <property type="entry name" value="Carbohydrate phosphatase"/>
    <property type="match status" value="1"/>
</dbReference>